<keyword evidence="3" id="KW-0460">Magnesium</keyword>
<dbReference type="NCBIfam" id="TIGR00556">
    <property type="entry name" value="pantethn_trn"/>
    <property type="match status" value="1"/>
</dbReference>
<dbReference type="EMBL" id="WJHE01000291">
    <property type="protein sequence ID" value="MST32437.1"/>
    <property type="molecule type" value="Genomic_DNA"/>
</dbReference>
<evidence type="ECO:0000313" key="6">
    <source>
        <dbReference type="Proteomes" id="UP000437736"/>
    </source>
</evidence>
<evidence type="ECO:0000256" key="1">
    <source>
        <dbReference type="ARBA" id="ARBA00022679"/>
    </source>
</evidence>
<dbReference type="Proteomes" id="UP000437736">
    <property type="component" value="Unassembled WGS sequence"/>
</dbReference>
<dbReference type="GO" id="GO:0016740">
    <property type="term" value="F:transferase activity"/>
    <property type="evidence" value="ECO:0007669"/>
    <property type="project" value="UniProtKB-KW"/>
</dbReference>
<keyword evidence="1 5" id="KW-0808">Transferase</keyword>
<accession>A0ABW9QRZ3</accession>
<dbReference type="InterPro" id="IPR004568">
    <property type="entry name" value="Ppantetheine-prot_Trfase_dom"/>
</dbReference>
<protein>
    <submittedName>
        <fullName evidence="5">4'-phosphopantetheinyl transferase superfamily protein</fullName>
    </submittedName>
</protein>
<name>A0ABW9QRZ3_9ACTN</name>
<evidence type="ECO:0000256" key="3">
    <source>
        <dbReference type="ARBA" id="ARBA00022842"/>
    </source>
</evidence>
<dbReference type="SUPFAM" id="SSF56214">
    <property type="entry name" value="4'-phosphopantetheinyl transferase"/>
    <property type="match status" value="1"/>
</dbReference>
<gene>
    <name evidence="5" type="ORF">GHK86_06845</name>
</gene>
<keyword evidence="2" id="KW-0479">Metal-binding</keyword>
<dbReference type="InterPro" id="IPR037143">
    <property type="entry name" value="4-PPantetheinyl_Trfase_dom_sf"/>
</dbReference>
<evidence type="ECO:0000256" key="2">
    <source>
        <dbReference type="ARBA" id="ARBA00022723"/>
    </source>
</evidence>
<feature type="domain" description="4'-phosphopantetheinyl transferase" evidence="4">
    <location>
        <begin position="6"/>
        <end position="90"/>
    </location>
</feature>
<dbReference type="Gene3D" id="3.90.470.20">
    <property type="entry name" value="4'-phosphopantetheinyl transferase domain"/>
    <property type="match status" value="1"/>
</dbReference>
<proteinExistence type="predicted"/>
<dbReference type="InterPro" id="IPR008278">
    <property type="entry name" value="4-PPantetheinyl_Trfase_dom"/>
</dbReference>
<evidence type="ECO:0000313" key="5">
    <source>
        <dbReference type="EMBL" id="MST32437.1"/>
    </source>
</evidence>
<organism evidence="5 6">
    <name type="scientific">Acidiferrimicrobium australe</name>
    <dbReference type="NCBI Taxonomy" id="2664430"/>
    <lineage>
        <taxon>Bacteria</taxon>
        <taxon>Bacillati</taxon>
        <taxon>Actinomycetota</taxon>
        <taxon>Acidimicrobiia</taxon>
        <taxon>Acidimicrobiales</taxon>
        <taxon>Acidimicrobiaceae</taxon>
        <taxon>Acidiferrimicrobium</taxon>
    </lineage>
</organism>
<keyword evidence="6" id="KW-1185">Reference proteome</keyword>
<evidence type="ECO:0000259" key="4">
    <source>
        <dbReference type="Pfam" id="PF01648"/>
    </source>
</evidence>
<comment type="caution">
    <text evidence="5">The sequence shown here is derived from an EMBL/GenBank/DDBJ whole genome shotgun (WGS) entry which is preliminary data.</text>
</comment>
<reference evidence="5 6" key="1">
    <citation type="submission" date="2019-11" db="EMBL/GenBank/DDBJ databases">
        <title>Acidiferrimicrobium australis gen. nov., sp. nov., an acidophilic and obligately heterotrophic, member of the Actinobacteria that catalyses dissimilatory oxido- reduction of iron isolated from metal-rich acidic water in Chile.</title>
        <authorList>
            <person name="Gonzalez D."/>
            <person name="Huber K."/>
            <person name="Hedrich S."/>
            <person name="Rojas-Villalobos C."/>
            <person name="Quatrini R."/>
            <person name="Dinamarca M.A."/>
            <person name="Schwarz A."/>
            <person name="Canales C."/>
            <person name="Nancucheo I."/>
        </authorList>
    </citation>
    <scope>NUCLEOTIDE SEQUENCE [LARGE SCALE GENOMIC DNA]</scope>
    <source>
        <strain evidence="5 6">USS-CCA1</strain>
    </source>
</reference>
<sequence>MLGRRPGLRGRLFTEHERAYAESMASPAVTYAGRFAVKEALMKSLGVGLGSVDWWDVETVRRDGGRPQLVVRGRAAALAADLGVGDWQVSISHTDTVASAVVAALT</sequence>
<dbReference type="Pfam" id="PF01648">
    <property type="entry name" value="ACPS"/>
    <property type="match status" value="1"/>
</dbReference>